<evidence type="ECO:0000313" key="1">
    <source>
        <dbReference type="EMBL" id="GIM47170.1"/>
    </source>
</evidence>
<reference evidence="1" key="1">
    <citation type="journal article" date="2023" name="Int. J. Syst. Evol. Microbiol.">
        <title>Collibacillus ludicampi gen. nov., sp. nov., a new soil bacterium of the family Alicyclobacillaceae.</title>
        <authorList>
            <person name="Jojima T."/>
            <person name="Ioku Y."/>
            <person name="Fukuta Y."/>
            <person name="Shirasaka N."/>
            <person name="Matsumura Y."/>
            <person name="Mori M."/>
        </authorList>
    </citation>
    <scope>NUCLEOTIDE SEQUENCE</scope>
    <source>
        <strain evidence="1">TP075</strain>
    </source>
</reference>
<dbReference type="AlphaFoldDB" id="A0AAV4LH48"/>
<gene>
    <name evidence="1" type="ORF">DNHGIG_27190</name>
</gene>
<protein>
    <submittedName>
        <fullName evidence="1">Uncharacterized protein</fullName>
    </submittedName>
</protein>
<accession>A0AAV4LH48</accession>
<name>A0AAV4LH48_9BACL</name>
<comment type="caution">
    <text evidence="1">The sequence shown here is derived from an EMBL/GenBank/DDBJ whole genome shotgun (WGS) entry which is preliminary data.</text>
</comment>
<sequence length="63" mass="7072">MRLGSMTNKIKNTLIPDLAGTKVLDSVVPPRFSLFDEQTLVPITERLRLDISFKQLRGGLLFA</sequence>
<keyword evidence="2" id="KW-1185">Reference proteome</keyword>
<organism evidence="1 2">
    <name type="scientific">Collibacillus ludicampi</name>
    <dbReference type="NCBI Taxonomy" id="2771369"/>
    <lineage>
        <taxon>Bacteria</taxon>
        <taxon>Bacillati</taxon>
        <taxon>Bacillota</taxon>
        <taxon>Bacilli</taxon>
        <taxon>Bacillales</taxon>
        <taxon>Alicyclobacillaceae</taxon>
        <taxon>Collibacillus</taxon>
    </lineage>
</organism>
<dbReference type="Proteomes" id="UP001057291">
    <property type="component" value="Unassembled WGS sequence"/>
</dbReference>
<proteinExistence type="predicted"/>
<dbReference type="EMBL" id="BOQE01000001">
    <property type="protein sequence ID" value="GIM47170.1"/>
    <property type="molecule type" value="Genomic_DNA"/>
</dbReference>
<evidence type="ECO:0000313" key="2">
    <source>
        <dbReference type="Proteomes" id="UP001057291"/>
    </source>
</evidence>